<dbReference type="Gene3D" id="2.10.220.10">
    <property type="entry name" value="Hormone Receptor, Insulin-like Growth Factor Receptor 1, Chain A, domain 2"/>
    <property type="match status" value="1"/>
</dbReference>
<dbReference type="EMBL" id="UYRU01116845">
    <property type="protein sequence ID" value="VDN45475.1"/>
    <property type="molecule type" value="Genomic_DNA"/>
</dbReference>
<evidence type="ECO:0000256" key="1">
    <source>
        <dbReference type="SAM" id="Phobius"/>
    </source>
</evidence>
<sequence length="235" mass="25793">MRGPCPVGTFHTLETIRAGSRLAPYVEAFTTVVPVCRSCHRLCSRCSGYSQLRSTKTTPGCQECNGYWFEDKCVEECPEDATFQVSLVEELKHLEGFSSSKVQLSQSGGLHLRGPTNPRRSVLWTRHIDGTTGKRDSKSFTVEFECLPDCPESLPFKVFDPLTGEQACYASAPNPTDPESHPVARGGHMNQPRRGLFLGVGAIVFLIMLSIIFVCAVIACAPRVFHPGDATEKTP</sequence>
<reference evidence="2 3" key="1">
    <citation type="submission" date="2018-11" db="EMBL/GenBank/DDBJ databases">
        <authorList>
            <consortium name="Pathogen Informatics"/>
        </authorList>
    </citation>
    <scope>NUCLEOTIDE SEQUENCE [LARGE SCALE GENOMIC DNA]</scope>
</reference>
<dbReference type="SUPFAM" id="SSF57184">
    <property type="entry name" value="Growth factor receptor domain"/>
    <property type="match status" value="1"/>
</dbReference>
<organism evidence="2 3">
    <name type="scientific">Dibothriocephalus latus</name>
    <name type="common">Fish tapeworm</name>
    <name type="synonym">Diphyllobothrium latum</name>
    <dbReference type="NCBI Taxonomy" id="60516"/>
    <lineage>
        <taxon>Eukaryota</taxon>
        <taxon>Metazoa</taxon>
        <taxon>Spiralia</taxon>
        <taxon>Lophotrochozoa</taxon>
        <taxon>Platyhelminthes</taxon>
        <taxon>Cestoda</taxon>
        <taxon>Eucestoda</taxon>
        <taxon>Diphyllobothriidea</taxon>
        <taxon>Diphyllobothriidae</taxon>
        <taxon>Dibothriocephalus</taxon>
    </lineage>
</organism>
<keyword evidence="1" id="KW-0812">Transmembrane</keyword>
<accession>A0A3P7NRL3</accession>
<gene>
    <name evidence="2" type="ORF">DILT_LOCUS19615</name>
</gene>
<dbReference type="OrthoDB" id="6219513at2759"/>
<name>A0A3P7NRL3_DIBLA</name>
<keyword evidence="1" id="KW-1133">Transmembrane helix</keyword>
<proteinExistence type="predicted"/>
<feature type="non-terminal residue" evidence="2">
    <location>
        <position position="235"/>
    </location>
</feature>
<feature type="transmembrane region" description="Helical" evidence="1">
    <location>
        <begin position="195"/>
        <end position="219"/>
    </location>
</feature>
<evidence type="ECO:0000313" key="3">
    <source>
        <dbReference type="Proteomes" id="UP000281553"/>
    </source>
</evidence>
<dbReference type="InterPro" id="IPR009030">
    <property type="entry name" value="Growth_fac_rcpt_cys_sf"/>
</dbReference>
<evidence type="ECO:0000313" key="2">
    <source>
        <dbReference type="EMBL" id="VDN45475.1"/>
    </source>
</evidence>
<dbReference type="Proteomes" id="UP000281553">
    <property type="component" value="Unassembled WGS sequence"/>
</dbReference>
<protein>
    <submittedName>
        <fullName evidence="2">Uncharacterized protein</fullName>
    </submittedName>
</protein>
<keyword evidence="3" id="KW-1185">Reference proteome</keyword>
<keyword evidence="1" id="KW-0472">Membrane</keyword>
<dbReference type="AlphaFoldDB" id="A0A3P7NRL3"/>